<accession>A0A6B2JPF7</accession>
<gene>
    <name evidence="2" type="ORF">GZA08_02405</name>
</gene>
<feature type="region of interest" description="Disordered" evidence="1">
    <location>
        <begin position="17"/>
        <end position="53"/>
    </location>
</feature>
<evidence type="ECO:0000256" key="1">
    <source>
        <dbReference type="SAM" id="MobiDB-lite"/>
    </source>
</evidence>
<dbReference type="EMBL" id="JAAGAB010000001">
    <property type="protein sequence ID" value="NDU99824.1"/>
    <property type="molecule type" value="Genomic_DNA"/>
</dbReference>
<keyword evidence="3" id="KW-1185">Reference proteome</keyword>
<proteinExistence type="predicted"/>
<organism evidence="2 3">
    <name type="scientific">Pseudoroseicyclus tamaricis</name>
    <dbReference type="NCBI Taxonomy" id="2705421"/>
    <lineage>
        <taxon>Bacteria</taxon>
        <taxon>Pseudomonadati</taxon>
        <taxon>Pseudomonadota</taxon>
        <taxon>Alphaproteobacteria</taxon>
        <taxon>Rhodobacterales</taxon>
        <taxon>Paracoccaceae</taxon>
        <taxon>Pseudoroseicyclus</taxon>
    </lineage>
</organism>
<reference evidence="2 3" key="1">
    <citation type="submission" date="2020-02" db="EMBL/GenBank/DDBJ databases">
        <title>Pseudoroseicyclus tamarix, sp. nov., isolated from offshore sediment of a Tamarix chinensis forest.</title>
        <authorList>
            <person name="Gai Y."/>
        </authorList>
    </citation>
    <scope>NUCLEOTIDE SEQUENCE [LARGE SCALE GENOMIC DNA]</scope>
    <source>
        <strain evidence="2 3">CLL3-39</strain>
    </source>
</reference>
<evidence type="ECO:0000313" key="2">
    <source>
        <dbReference type="EMBL" id="NDU99824.1"/>
    </source>
</evidence>
<dbReference type="RefSeq" id="WP_163889627.1">
    <property type="nucleotide sequence ID" value="NZ_JAAFYS010000001.1"/>
</dbReference>
<protein>
    <submittedName>
        <fullName evidence="2">Uncharacterized protein</fullName>
    </submittedName>
</protein>
<comment type="caution">
    <text evidence="2">The sequence shown here is derived from an EMBL/GenBank/DDBJ whole genome shotgun (WGS) entry which is preliminary data.</text>
</comment>
<dbReference type="Proteomes" id="UP000474757">
    <property type="component" value="Unassembled WGS sequence"/>
</dbReference>
<dbReference type="AlphaFoldDB" id="A0A6B2JPF7"/>
<sequence length="53" mass="5818">MGYSSPKKPFNLKAFLEAPTKPGSSRGPRRFRSTAYAIRKANKEASPDTTQSS</sequence>
<evidence type="ECO:0000313" key="3">
    <source>
        <dbReference type="Proteomes" id="UP000474757"/>
    </source>
</evidence>
<name>A0A6B2JPF7_9RHOB</name>